<gene>
    <name evidence="1" type="ORF">RZN69_14420</name>
</gene>
<dbReference type="KEGG" id="puo:RZN69_14420"/>
<dbReference type="Proteomes" id="UP001304300">
    <property type="component" value="Chromosome"/>
</dbReference>
<dbReference type="AlphaFoldDB" id="A0AAQ3L6D9"/>
<evidence type="ECO:0008006" key="3">
    <source>
        <dbReference type="Google" id="ProtNLM"/>
    </source>
</evidence>
<organism evidence="1 2">
    <name type="scientific">Rubellicoccus peritrichatus</name>
    <dbReference type="NCBI Taxonomy" id="3080537"/>
    <lineage>
        <taxon>Bacteria</taxon>
        <taxon>Pseudomonadati</taxon>
        <taxon>Verrucomicrobiota</taxon>
        <taxon>Opitutia</taxon>
        <taxon>Puniceicoccales</taxon>
        <taxon>Cerasicoccaceae</taxon>
        <taxon>Rubellicoccus</taxon>
    </lineage>
</organism>
<accession>A0AAQ3L6D9</accession>
<keyword evidence="2" id="KW-1185">Reference proteome</keyword>
<dbReference type="RefSeq" id="WP_317831837.1">
    <property type="nucleotide sequence ID" value="NZ_CP136920.1"/>
</dbReference>
<proteinExistence type="predicted"/>
<evidence type="ECO:0000313" key="1">
    <source>
        <dbReference type="EMBL" id="WOO39816.1"/>
    </source>
</evidence>
<sequence length="231" mass="24157">MLVTWGSTIDDGDLEGVGSIYTSSILDSAQGSGLGGADNNDNISGSSQISGGEINYYSAAGGEADDTTTAADAIADQQYFEFSFTVDGLSGGQTLTLESFSYDTRVNFNSSSGRIGWQDSQLAYRINDTSFSSADLIGSVNNDPDSGDIDSFVVNEGMPSGIVSGDVVNFRLYVWGSNNVGSGTTFHSSTRLGNIDIEGTVVPEPAYYVSMVGIGVLALAILRRQKPSGSR</sequence>
<protein>
    <recommendedName>
        <fullName evidence="3">PEP-CTERM protein-sorting domain-containing protein</fullName>
    </recommendedName>
</protein>
<evidence type="ECO:0000313" key="2">
    <source>
        <dbReference type="Proteomes" id="UP001304300"/>
    </source>
</evidence>
<name>A0AAQ3L6D9_9BACT</name>
<reference evidence="1 2" key="1">
    <citation type="submission" date="2023-10" db="EMBL/GenBank/DDBJ databases">
        <title>Rubellicoccus peritrichatus gen. nov., sp. nov., isolated from an algae of coral reef tank.</title>
        <authorList>
            <person name="Luo J."/>
        </authorList>
    </citation>
    <scope>NUCLEOTIDE SEQUENCE [LARGE SCALE GENOMIC DNA]</scope>
    <source>
        <strain evidence="1 2">CR14</strain>
    </source>
</reference>
<dbReference type="EMBL" id="CP136920">
    <property type="protein sequence ID" value="WOO39816.1"/>
    <property type="molecule type" value="Genomic_DNA"/>
</dbReference>